<dbReference type="SUPFAM" id="SSF52821">
    <property type="entry name" value="Rhodanese/Cell cycle control phosphatase"/>
    <property type="match status" value="1"/>
</dbReference>
<dbReference type="RefSeq" id="WP_130275242.1">
    <property type="nucleotide sequence ID" value="NZ_SGXG01000001.1"/>
</dbReference>
<dbReference type="PANTHER" id="PTHR43031:SF1">
    <property type="entry name" value="PYRIDINE NUCLEOTIDE-DISULPHIDE OXIDOREDUCTASE"/>
    <property type="match status" value="1"/>
</dbReference>
<reference evidence="2 3" key="1">
    <citation type="submission" date="2019-02" db="EMBL/GenBank/DDBJ databases">
        <title>Genomic Encyclopedia of Archaeal and Bacterial Type Strains, Phase II (KMG-II): from individual species to whole genera.</title>
        <authorList>
            <person name="Goeker M."/>
        </authorList>
    </citation>
    <scope>NUCLEOTIDE SEQUENCE [LARGE SCALE GENOMIC DNA]</scope>
    <source>
        <strain evidence="2 3">DSM 21411</strain>
    </source>
</reference>
<dbReference type="Proteomes" id="UP000292209">
    <property type="component" value="Unassembled WGS sequence"/>
</dbReference>
<dbReference type="Gene3D" id="3.40.250.10">
    <property type="entry name" value="Rhodanese-like domain"/>
    <property type="match status" value="1"/>
</dbReference>
<evidence type="ECO:0000313" key="3">
    <source>
        <dbReference type="Proteomes" id="UP000292209"/>
    </source>
</evidence>
<name>A0A4Q7P841_9BACT</name>
<dbReference type="InterPro" id="IPR001763">
    <property type="entry name" value="Rhodanese-like_dom"/>
</dbReference>
<feature type="domain" description="Rhodanese" evidence="1">
    <location>
        <begin position="48"/>
        <end position="137"/>
    </location>
</feature>
<gene>
    <name evidence="2" type="ORF">BC751_1831</name>
</gene>
<organism evidence="2 3">
    <name type="scientific">Cecembia calidifontis</name>
    <dbReference type="NCBI Taxonomy" id="1187080"/>
    <lineage>
        <taxon>Bacteria</taxon>
        <taxon>Pseudomonadati</taxon>
        <taxon>Bacteroidota</taxon>
        <taxon>Cytophagia</taxon>
        <taxon>Cytophagales</taxon>
        <taxon>Cyclobacteriaceae</taxon>
        <taxon>Cecembia</taxon>
    </lineage>
</organism>
<dbReference type="Pfam" id="PF00581">
    <property type="entry name" value="Rhodanese"/>
    <property type="match status" value="1"/>
</dbReference>
<dbReference type="CDD" id="cd00158">
    <property type="entry name" value="RHOD"/>
    <property type="match status" value="1"/>
</dbReference>
<evidence type="ECO:0000313" key="2">
    <source>
        <dbReference type="EMBL" id="RZS96264.1"/>
    </source>
</evidence>
<sequence length="163" mass="18652">MSSIKFIVLFGMLLISNQLMAQSLAYKALLKGIYDKDFPVITIEGADSMEHPVFLDTRALEEYEVSHIRNAIWVGYETFNMESVRKLDKNQPVIVYCSIGARSENIGKKLQQAGFKEVYNLYGGIFHWVNEGKPVYSKEGKTDKIHAYSRSWGIWLSNGQKVY</sequence>
<dbReference type="InterPro" id="IPR036873">
    <property type="entry name" value="Rhodanese-like_dom_sf"/>
</dbReference>
<proteinExistence type="predicted"/>
<comment type="caution">
    <text evidence="2">The sequence shown here is derived from an EMBL/GenBank/DDBJ whole genome shotgun (WGS) entry which is preliminary data.</text>
</comment>
<evidence type="ECO:0000259" key="1">
    <source>
        <dbReference type="PROSITE" id="PS50206"/>
    </source>
</evidence>
<dbReference type="NCBIfam" id="NF045521">
    <property type="entry name" value="rhoda_near_glyco"/>
    <property type="match status" value="1"/>
</dbReference>
<dbReference type="InterPro" id="IPR050229">
    <property type="entry name" value="GlpE_sulfurtransferase"/>
</dbReference>
<accession>A0A4Q7P841</accession>
<dbReference type="PROSITE" id="PS50206">
    <property type="entry name" value="RHODANESE_3"/>
    <property type="match status" value="1"/>
</dbReference>
<dbReference type="OrthoDB" id="598065at2"/>
<dbReference type="EMBL" id="SGXG01000001">
    <property type="protein sequence ID" value="RZS96264.1"/>
    <property type="molecule type" value="Genomic_DNA"/>
</dbReference>
<keyword evidence="3" id="KW-1185">Reference proteome</keyword>
<dbReference type="AlphaFoldDB" id="A0A4Q7P841"/>
<dbReference type="PANTHER" id="PTHR43031">
    <property type="entry name" value="FAD-DEPENDENT OXIDOREDUCTASE"/>
    <property type="match status" value="1"/>
</dbReference>
<keyword evidence="2" id="KW-0808">Transferase</keyword>
<dbReference type="SMART" id="SM00450">
    <property type="entry name" value="RHOD"/>
    <property type="match status" value="1"/>
</dbReference>
<protein>
    <submittedName>
        <fullName evidence="2">Rhodanese-related sulfurtransferase</fullName>
    </submittedName>
</protein>
<dbReference type="GO" id="GO:0016740">
    <property type="term" value="F:transferase activity"/>
    <property type="evidence" value="ECO:0007669"/>
    <property type="project" value="UniProtKB-KW"/>
</dbReference>